<dbReference type="Proteomes" id="UP000229901">
    <property type="component" value="Unassembled WGS sequence"/>
</dbReference>
<dbReference type="AlphaFoldDB" id="A0A2H0V3L4"/>
<sequence length="211" mass="24821">MEQLQTQEQKHLEFVNLTIKNLIGGHDFIYWEQIASLPMIKADKDWAPYRENLDEGFGDVEIRGKYSFDRQHKELIISVNLHKNSELMNLKLKPVLRKEYRLPVPAEAVKMAEEEIKKQETFEQDQKNNLQAAWQWLEETPESTLTYEQWKQHPLSQLIGGPIDEHHWAEVEYTNENKMRIVILSPSDSGFKKGNVEDVYELERPKNSTSV</sequence>
<evidence type="ECO:0000313" key="1">
    <source>
        <dbReference type="EMBL" id="PIR93655.1"/>
    </source>
</evidence>
<dbReference type="EMBL" id="PFAP01000045">
    <property type="protein sequence ID" value="PIR93655.1"/>
    <property type="molecule type" value="Genomic_DNA"/>
</dbReference>
<proteinExistence type="predicted"/>
<evidence type="ECO:0000313" key="2">
    <source>
        <dbReference type="Proteomes" id="UP000229901"/>
    </source>
</evidence>
<gene>
    <name evidence="1" type="ORF">COT97_05280</name>
</gene>
<protein>
    <submittedName>
        <fullName evidence="1">Uncharacterized protein</fullName>
    </submittedName>
</protein>
<name>A0A2H0V3L4_9BACT</name>
<comment type="caution">
    <text evidence="1">The sequence shown here is derived from an EMBL/GenBank/DDBJ whole genome shotgun (WGS) entry which is preliminary data.</text>
</comment>
<organism evidence="1 2">
    <name type="scientific">Candidatus Falkowbacteria bacterium CG10_big_fil_rev_8_21_14_0_10_39_11</name>
    <dbReference type="NCBI Taxonomy" id="1974565"/>
    <lineage>
        <taxon>Bacteria</taxon>
        <taxon>Candidatus Falkowiibacteriota</taxon>
    </lineage>
</organism>
<reference evidence="2" key="1">
    <citation type="submission" date="2017-09" db="EMBL/GenBank/DDBJ databases">
        <title>Depth-based differentiation of microbial function through sediment-hosted aquifers and enrichment of novel symbionts in the deep terrestrial subsurface.</title>
        <authorList>
            <person name="Probst A.J."/>
            <person name="Ladd B."/>
            <person name="Jarett J.K."/>
            <person name="Geller-Mcgrath D.E."/>
            <person name="Sieber C.M.K."/>
            <person name="Emerson J.B."/>
            <person name="Anantharaman K."/>
            <person name="Thomas B.C."/>
            <person name="Malmstrom R."/>
            <person name="Stieglmeier M."/>
            <person name="Klingl A."/>
            <person name="Woyke T."/>
            <person name="Ryan C.M."/>
            <person name="Banfield J.F."/>
        </authorList>
    </citation>
    <scope>NUCLEOTIDE SEQUENCE [LARGE SCALE GENOMIC DNA]</scope>
</reference>
<accession>A0A2H0V3L4</accession>